<feature type="region of interest" description="Disordered" evidence="1">
    <location>
        <begin position="61"/>
        <end position="87"/>
    </location>
</feature>
<protein>
    <recommendedName>
        <fullName evidence="5">Lipoprotein</fullName>
    </recommendedName>
</protein>
<dbReference type="RefSeq" id="WP_086796382.1">
    <property type="nucleotide sequence ID" value="NZ_CP119182.1"/>
</dbReference>
<name>A0A927L4J1_9ACTN</name>
<gene>
    <name evidence="3" type="ORF">IHE70_22455</name>
</gene>
<dbReference type="PROSITE" id="PS51257">
    <property type="entry name" value="PROKAR_LIPOPROTEIN"/>
    <property type="match status" value="1"/>
</dbReference>
<feature type="chain" id="PRO_5037909059" description="Lipoprotein" evidence="2">
    <location>
        <begin position="21"/>
        <end position="194"/>
    </location>
</feature>
<dbReference type="EMBL" id="JACYXT010000009">
    <property type="protein sequence ID" value="MBD9725930.1"/>
    <property type="molecule type" value="Genomic_DNA"/>
</dbReference>
<keyword evidence="2" id="KW-0732">Signal</keyword>
<accession>A0A927L4J1</accession>
<dbReference type="AlphaFoldDB" id="A0A927L4J1"/>
<evidence type="ECO:0000256" key="1">
    <source>
        <dbReference type="SAM" id="MobiDB-lite"/>
    </source>
</evidence>
<dbReference type="Proteomes" id="UP000661025">
    <property type="component" value="Unassembled WGS sequence"/>
</dbReference>
<evidence type="ECO:0000256" key="2">
    <source>
        <dbReference type="SAM" id="SignalP"/>
    </source>
</evidence>
<evidence type="ECO:0000313" key="4">
    <source>
        <dbReference type="Proteomes" id="UP000661025"/>
    </source>
</evidence>
<proteinExistence type="predicted"/>
<feature type="signal peptide" evidence="2">
    <location>
        <begin position="1"/>
        <end position="20"/>
    </location>
</feature>
<dbReference type="GeneID" id="79931867"/>
<evidence type="ECO:0008006" key="5">
    <source>
        <dbReference type="Google" id="ProtNLM"/>
    </source>
</evidence>
<organism evidence="3 4">
    <name type="scientific">Streptomyces caniscabiei</name>
    <dbReference type="NCBI Taxonomy" id="2746961"/>
    <lineage>
        <taxon>Bacteria</taxon>
        <taxon>Bacillati</taxon>
        <taxon>Actinomycetota</taxon>
        <taxon>Actinomycetes</taxon>
        <taxon>Kitasatosporales</taxon>
        <taxon>Streptomycetaceae</taxon>
        <taxon>Streptomyces</taxon>
    </lineage>
</organism>
<comment type="caution">
    <text evidence="3">The sequence shown here is derived from an EMBL/GenBank/DDBJ whole genome shotgun (WGS) entry which is preliminary data.</text>
</comment>
<reference evidence="3" key="1">
    <citation type="submission" date="2020-09" db="EMBL/GenBank/DDBJ databases">
        <title>Streptomyces canutascabiei sp. nov., which causes potato common scab and is distributed across the world.</title>
        <authorList>
            <person name="Nguyen H.P."/>
            <person name="Weisberg A.J."/>
            <person name="Chang J.H."/>
            <person name="Clarke C.R."/>
        </authorList>
    </citation>
    <scope>NUCLEOTIDE SEQUENCE</scope>
    <source>
        <strain evidence="3">ID-01-6.2a</strain>
    </source>
</reference>
<evidence type="ECO:0000313" key="3">
    <source>
        <dbReference type="EMBL" id="MBD9725930.1"/>
    </source>
</evidence>
<sequence length="194" mass="20201">MRLSRNVTVGVTFVAMAALAGCGGDDGDVSSASGPPAASSIAEAASYVEKYVTCQGQVTGDEYEKSHGGPQKSQPASRSWGEEEAKKPSWSIKERAVCFDDRGAEITLVLISDMKKFQTTAAELTKAGGYLTVDGSMLVGENFAVVARGRTFDALQGSALKWLACGADTSTASGEGQKPALVEGCVLRAESYNS</sequence>